<dbReference type="Proteomes" id="UP000023785">
    <property type="component" value="Unassembled WGS sequence"/>
</dbReference>
<keyword evidence="3" id="KW-1185">Reference proteome</keyword>
<comment type="caution">
    <text evidence="2">The sequence shown here is derived from an EMBL/GenBank/DDBJ whole genome shotgun (WGS) entry which is preliminary data.</text>
</comment>
<dbReference type="AlphaFoldDB" id="V2TRU5"/>
<evidence type="ECO:0000256" key="1">
    <source>
        <dbReference type="SAM" id="SignalP"/>
    </source>
</evidence>
<evidence type="ECO:0000313" key="3">
    <source>
        <dbReference type="Proteomes" id="UP000023785"/>
    </source>
</evidence>
<reference evidence="2 3" key="1">
    <citation type="submission" date="2013-10" db="EMBL/GenBank/DDBJ databases">
        <title>The Genome Sequence of Acinetobacter nectaris CIP 110549.</title>
        <authorList>
            <consortium name="The Broad Institute Genomics Platform"/>
            <consortium name="The Broad Institute Genome Sequencing Center for Infectious Disease"/>
            <person name="Cerqueira G."/>
            <person name="Feldgarden M."/>
            <person name="Courvalin P."/>
            <person name="Grillot-Courvalin C."/>
            <person name="Clermont D."/>
            <person name="Rocha E."/>
            <person name="Yoon E.-J."/>
            <person name="Nemec A."/>
            <person name="Young S.K."/>
            <person name="Zeng Q."/>
            <person name="Gargeya S."/>
            <person name="Fitzgerald M."/>
            <person name="Abouelleil A."/>
            <person name="Alvarado L."/>
            <person name="Berlin A.M."/>
            <person name="Chapman S.B."/>
            <person name="Gainer-Dewar J."/>
            <person name="Goldberg J."/>
            <person name="Gnerre S."/>
            <person name="Griggs A."/>
            <person name="Gujja S."/>
            <person name="Hansen M."/>
            <person name="Howarth C."/>
            <person name="Imamovic A."/>
            <person name="Ireland A."/>
            <person name="Larimer J."/>
            <person name="McCowan C."/>
            <person name="Murphy C."/>
            <person name="Pearson M."/>
            <person name="Poon T.W."/>
            <person name="Priest M."/>
            <person name="Roberts A."/>
            <person name="Saif S."/>
            <person name="Shea T."/>
            <person name="Sykes S."/>
            <person name="Wortman J."/>
            <person name="Nusbaum C."/>
            <person name="Birren B."/>
        </authorList>
    </citation>
    <scope>NUCLEOTIDE SEQUENCE [LARGE SCALE GENOMIC DNA]</scope>
    <source>
        <strain evidence="2 3">CIP 110549</strain>
    </source>
</reference>
<dbReference type="RefSeq" id="WP_023272331.1">
    <property type="nucleotide sequence ID" value="NZ_KI530712.1"/>
</dbReference>
<evidence type="ECO:0000313" key="2">
    <source>
        <dbReference type="EMBL" id="ESK40297.1"/>
    </source>
</evidence>
<proteinExistence type="predicted"/>
<evidence type="ECO:0008006" key="4">
    <source>
        <dbReference type="Google" id="ProtNLM"/>
    </source>
</evidence>
<accession>V2TRU5</accession>
<gene>
    <name evidence="2" type="ORF">P256_00744</name>
</gene>
<organism evidence="2 3">
    <name type="scientific">Acinetobacter nectaris CIP 110549</name>
    <dbReference type="NCBI Taxonomy" id="1392540"/>
    <lineage>
        <taxon>Bacteria</taxon>
        <taxon>Pseudomonadati</taxon>
        <taxon>Pseudomonadota</taxon>
        <taxon>Gammaproteobacteria</taxon>
        <taxon>Moraxellales</taxon>
        <taxon>Moraxellaceae</taxon>
        <taxon>Acinetobacter</taxon>
    </lineage>
</organism>
<feature type="chain" id="PRO_5004711641" description="Bacterial OB-fold domain-containing protein" evidence="1">
    <location>
        <begin position="22"/>
        <end position="128"/>
    </location>
</feature>
<sequence length="128" mass="14136">MFKNLILPIILISFSSSTVLAASSIVEKDQYSRDEVKALALHKKPISVLKASRLPVGSIIKLNAKIDYVLDDNVYVLKDHFKIIYAYIDPSLAPYGSLYSGVKLQVVGQQTEKDGKLIINVAQLKSIS</sequence>
<dbReference type="SUPFAM" id="SSF101756">
    <property type="entry name" value="Hypothetical protein YgiW"/>
    <property type="match status" value="1"/>
</dbReference>
<dbReference type="PATRIC" id="fig|1392540.3.peg.722"/>
<name>V2TRU5_9GAMM</name>
<protein>
    <recommendedName>
        <fullName evidence="4">Bacterial OB-fold domain-containing protein</fullName>
    </recommendedName>
</protein>
<feature type="signal peptide" evidence="1">
    <location>
        <begin position="1"/>
        <end position="21"/>
    </location>
</feature>
<keyword evidence="1" id="KW-0732">Signal</keyword>
<dbReference type="InterPro" id="IPR036700">
    <property type="entry name" value="BOBF_sf"/>
</dbReference>
<dbReference type="EMBL" id="AYER01000003">
    <property type="protein sequence ID" value="ESK40297.1"/>
    <property type="molecule type" value="Genomic_DNA"/>
</dbReference>
<dbReference type="HOGENOM" id="CLU_1954868_0_0_6"/>